<reference evidence="1" key="1">
    <citation type="journal article" date="2020" name="mSystems">
        <title>Genome- and Community-Level Interaction Insights into Carbon Utilization and Element Cycling Functions of Hydrothermarchaeota in Hydrothermal Sediment.</title>
        <authorList>
            <person name="Zhou Z."/>
            <person name="Liu Y."/>
            <person name="Xu W."/>
            <person name="Pan J."/>
            <person name="Luo Z.H."/>
            <person name="Li M."/>
        </authorList>
    </citation>
    <scope>NUCLEOTIDE SEQUENCE [LARGE SCALE GENOMIC DNA]</scope>
    <source>
        <strain evidence="1">SpSt-125</strain>
    </source>
</reference>
<dbReference type="AlphaFoldDB" id="A0A7J2U5K8"/>
<gene>
    <name evidence="1" type="ORF">ENO26_11290</name>
</gene>
<evidence type="ECO:0000313" key="1">
    <source>
        <dbReference type="EMBL" id="HEM68120.1"/>
    </source>
</evidence>
<name>A0A7J2U5K8_9CREN</name>
<protein>
    <submittedName>
        <fullName evidence="1">Uncharacterized protein</fullName>
    </submittedName>
</protein>
<accession>A0A7J2U5K8</accession>
<comment type="caution">
    <text evidence="1">The sequence shown here is derived from an EMBL/GenBank/DDBJ whole genome shotgun (WGS) entry which is preliminary data.</text>
</comment>
<dbReference type="EMBL" id="DSEU01000079">
    <property type="protein sequence ID" value="HEM68120.1"/>
    <property type="molecule type" value="Genomic_DNA"/>
</dbReference>
<organism evidence="1">
    <name type="scientific">Ignisphaera aggregans</name>
    <dbReference type="NCBI Taxonomy" id="334771"/>
    <lineage>
        <taxon>Archaea</taxon>
        <taxon>Thermoproteota</taxon>
        <taxon>Thermoprotei</taxon>
        <taxon>Desulfurococcales</taxon>
        <taxon>Desulfurococcaceae</taxon>
        <taxon>Ignisphaera</taxon>
    </lineage>
</organism>
<proteinExistence type="predicted"/>
<sequence>MSEDMDKALTDIPKELLDEIVEYERKERVRRAGSRERRGRFPSNEDIVDAIKDVSGGAITRYNIDALYEATKQYLEERGFDTSVLSESRFWRLVTNLTRKGHLRTDLR</sequence>